<keyword evidence="2" id="KW-1185">Reference proteome</keyword>
<organism evidence="1 2">
    <name type="scientific">Cyphomyrmex costatus</name>
    <dbReference type="NCBI Taxonomy" id="456900"/>
    <lineage>
        <taxon>Eukaryota</taxon>
        <taxon>Metazoa</taxon>
        <taxon>Ecdysozoa</taxon>
        <taxon>Arthropoda</taxon>
        <taxon>Hexapoda</taxon>
        <taxon>Insecta</taxon>
        <taxon>Pterygota</taxon>
        <taxon>Neoptera</taxon>
        <taxon>Endopterygota</taxon>
        <taxon>Hymenoptera</taxon>
        <taxon>Apocrita</taxon>
        <taxon>Aculeata</taxon>
        <taxon>Formicoidea</taxon>
        <taxon>Formicidae</taxon>
        <taxon>Myrmicinae</taxon>
        <taxon>Cyphomyrmex</taxon>
    </lineage>
</organism>
<evidence type="ECO:0000313" key="2">
    <source>
        <dbReference type="Proteomes" id="UP000078542"/>
    </source>
</evidence>
<dbReference type="PANTHER" id="PTHR47326">
    <property type="entry name" value="TRANSPOSABLE ELEMENT TC3 TRANSPOSASE-LIKE PROTEIN"/>
    <property type="match status" value="1"/>
</dbReference>
<accession>A0A151III7</accession>
<dbReference type="STRING" id="456900.A0A151III7"/>
<feature type="non-terminal residue" evidence="1">
    <location>
        <position position="1"/>
    </location>
</feature>
<proteinExistence type="predicted"/>
<dbReference type="EMBL" id="KQ977517">
    <property type="protein sequence ID" value="KYN02143.1"/>
    <property type="molecule type" value="Genomic_DNA"/>
</dbReference>
<name>A0A151III7_9HYME</name>
<evidence type="ECO:0008006" key="3">
    <source>
        <dbReference type="Google" id="ProtNLM"/>
    </source>
</evidence>
<reference evidence="1 2" key="1">
    <citation type="submission" date="2016-03" db="EMBL/GenBank/DDBJ databases">
        <title>Cyphomyrmex costatus WGS genome.</title>
        <authorList>
            <person name="Nygaard S."/>
            <person name="Hu H."/>
            <person name="Boomsma J."/>
            <person name="Zhang G."/>
        </authorList>
    </citation>
    <scope>NUCLEOTIDE SEQUENCE [LARGE SCALE GENOMIC DNA]</scope>
    <source>
        <strain evidence="1">MS0001</strain>
        <tissue evidence="1">Whole body</tissue>
    </source>
</reference>
<dbReference type="GO" id="GO:0003676">
    <property type="term" value="F:nucleic acid binding"/>
    <property type="evidence" value="ECO:0007669"/>
    <property type="project" value="InterPro"/>
</dbReference>
<dbReference type="Proteomes" id="UP000078542">
    <property type="component" value="Unassembled WGS sequence"/>
</dbReference>
<dbReference type="Gene3D" id="3.30.420.10">
    <property type="entry name" value="Ribonuclease H-like superfamily/Ribonuclease H"/>
    <property type="match status" value="1"/>
</dbReference>
<gene>
    <name evidence="1" type="ORF">ALC62_07044</name>
</gene>
<dbReference type="PANTHER" id="PTHR47326:SF1">
    <property type="entry name" value="HTH PSQ-TYPE DOMAIN-CONTAINING PROTEIN"/>
    <property type="match status" value="1"/>
</dbReference>
<dbReference type="InterPro" id="IPR036397">
    <property type="entry name" value="RNaseH_sf"/>
</dbReference>
<dbReference type="AlphaFoldDB" id="A0A151III7"/>
<sequence>LEDVALNRRATIFMHDGAPPHSARIVRRYLDDTFPEWFGKGSVTPWPARSPDYNPCDFFLWGAIKEKVFMHANIETADEMTELILRTIERIDNDKIQRATRNVQKRARKCIEVGGGHFEHLL</sequence>
<protein>
    <recommendedName>
        <fullName evidence="3">Tc1-like transposase DDE domain-containing protein</fullName>
    </recommendedName>
</protein>
<evidence type="ECO:0000313" key="1">
    <source>
        <dbReference type="EMBL" id="KYN02143.1"/>
    </source>
</evidence>